<feature type="domain" description="Tr-type G" evidence="7">
    <location>
        <begin position="1"/>
        <end position="181"/>
    </location>
</feature>
<dbReference type="InterPro" id="IPR009001">
    <property type="entry name" value="Transl_elong_EF1A/Init_IF2_C"/>
</dbReference>
<evidence type="ECO:0000313" key="9">
    <source>
        <dbReference type="Proteomes" id="UP000265427"/>
    </source>
</evidence>
<sequence>MALRICTIGHADHGKTTLSSALAQGHNSSVATLDKSGLSFEATRFQYETATRQYDHVDFAAHNDTIKYFVTKGPELDAVILVVSATEGPMPQTREQVLLASQVGVPSLIVLLNKTDLVDDDEQLELVEMEVRELVSQYGFPGDDLPVVRGSALKAVEGTDKETVAALLRHLDALPQGNNARNHSSKLAVHFESLVYIRTKEEGGRHTPFFKGYRPLFNFSGKAVIGSMELPEGVDMIMPGNSTKMNVTLIEGVELTPTSTTFTIQEGSRDVGVGVQAISASNISKLTYFEKASDNVKRSEYLRRSARIICLLNDRKG</sequence>
<evidence type="ECO:0000259" key="7">
    <source>
        <dbReference type="PROSITE" id="PS51722"/>
    </source>
</evidence>
<evidence type="ECO:0000256" key="5">
    <source>
        <dbReference type="ARBA" id="ARBA00022917"/>
    </source>
</evidence>
<keyword evidence="4" id="KW-0251">Elongation factor</keyword>
<evidence type="ECO:0000256" key="3">
    <source>
        <dbReference type="ARBA" id="ARBA00022741"/>
    </source>
</evidence>
<dbReference type="CDD" id="cd03707">
    <property type="entry name" value="EFTU_III"/>
    <property type="match status" value="1"/>
</dbReference>
<dbReference type="Proteomes" id="UP000265427">
    <property type="component" value="Unassembled WGS sequence"/>
</dbReference>
<dbReference type="GO" id="GO:0005525">
    <property type="term" value="F:GTP binding"/>
    <property type="evidence" value="ECO:0007669"/>
    <property type="project" value="UniProtKB-KW"/>
</dbReference>
<dbReference type="PANTHER" id="PTHR43721">
    <property type="entry name" value="ELONGATION FACTOR TU-RELATED"/>
    <property type="match status" value="1"/>
</dbReference>
<protein>
    <recommendedName>
        <fullName evidence="2">Elongation factor Tu, chloroplastic</fullName>
    </recommendedName>
</protein>
<keyword evidence="5" id="KW-0648">Protein biosynthesis</keyword>
<dbReference type="Gene3D" id="3.40.50.300">
    <property type="entry name" value="P-loop containing nucleotide triphosphate hydrolases"/>
    <property type="match status" value="1"/>
</dbReference>
<dbReference type="SUPFAM" id="SSF52540">
    <property type="entry name" value="P-loop containing nucleoside triphosphate hydrolases"/>
    <property type="match status" value="1"/>
</dbReference>
<dbReference type="GO" id="GO:0003924">
    <property type="term" value="F:GTPase activity"/>
    <property type="evidence" value="ECO:0007669"/>
    <property type="project" value="InterPro"/>
</dbReference>
<dbReference type="InterPro" id="IPR000795">
    <property type="entry name" value="T_Tr_GTP-bd_dom"/>
</dbReference>
<dbReference type="AlphaFoldDB" id="A0A396ZV87"/>
<evidence type="ECO:0000313" key="8">
    <source>
        <dbReference type="EMBL" id="RHX99131.1"/>
    </source>
</evidence>
<dbReference type="PROSITE" id="PS51722">
    <property type="entry name" value="G_TR_2"/>
    <property type="match status" value="1"/>
</dbReference>
<dbReference type="InterPro" id="IPR027417">
    <property type="entry name" value="P-loop_NTPase"/>
</dbReference>
<keyword evidence="3" id="KW-0547">Nucleotide-binding</keyword>
<evidence type="ECO:0000256" key="4">
    <source>
        <dbReference type="ARBA" id="ARBA00022768"/>
    </source>
</evidence>
<comment type="similarity">
    <text evidence="1">Belongs to the TRAFAC class translation factor GTPase superfamily. Classic translation factor GTPase family. EF-Tu/EF-1A subfamily.</text>
</comment>
<reference evidence="8 9" key="1">
    <citation type="submission" date="2018-08" db="EMBL/GenBank/DDBJ databases">
        <title>Aphanomyces genome sequencing and annotation.</title>
        <authorList>
            <person name="Minardi D."/>
            <person name="Oidtmann B."/>
            <person name="Van Der Giezen M."/>
            <person name="Studholme D.J."/>
        </authorList>
    </citation>
    <scope>NUCLEOTIDE SEQUENCE [LARGE SCALE GENOMIC DNA]</scope>
    <source>
        <strain evidence="8 9">Kv</strain>
    </source>
</reference>
<dbReference type="PANTHER" id="PTHR43721:SF22">
    <property type="entry name" value="ELONGATION FACTOR TU, MITOCHONDRIAL"/>
    <property type="match status" value="1"/>
</dbReference>
<name>A0A396ZV87_APHAT</name>
<dbReference type="GO" id="GO:0003746">
    <property type="term" value="F:translation elongation factor activity"/>
    <property type="evidence" value="ECO:0007669"/>
    <property type="project" value="UniProtKB-KW"/>
</dbReference>
<dbReference type="Pfam" id="PF00009">
    <property type="entry name" value="GTP_EFTU"/>
    <property type="match status" value="1"/>
</dbReference>
<dbReference type="GO" id="GO:0005829">
    <property type="term" value="C:cytosol"/>
    <property type="evidence" value="ECO:0007669"/>
    <property type="project" value="TreeGrafter"/>
</dbReference>
<proteinExistence type="inferred from homology"/>
<keyword evidence="6" id="KW-0342">GTP-binding</keyword>
<evidence type="ECO:0000256" key="2">
    <source>
        <dbReference type="ARBA" id="ARBA00021392"/>
    </source>
</evidence>
<dbReference type="InterPro" id="IPR050055">
    <property type="entry name" value="EF-Tu_GTPase"/>
</dbReference>
<evidence type="ECO:0000256" key="1">
    <source>
        <dbReference type="ARBA" id="ARBA00007249"/>
    </source>
</evidence>
<dbReference type="Gene3D" id="2.40.30.10">
    <property type="entry name" value="Translation factors"/>
    <property type="match status" value="1"/>
</dbReference>
<dbReference type="Pfam" id="PF03143">
    <property type="entry name" value="GTP_EFTU_D3"/>
    <property type="match status" value="1"/>
</dbReference>
<dbReference type="EMBL" id="QUSZ01009410">
    <property type="protein sequence ID" value="RHX99131.1"/>
    <property type="molecule type" value="Genomic_DNA"/>
</dbReference>
<dbReference type="SUPFAM" id="SSF50465">
    <property type="entry name" value="EF-Tu/eEF-1alpha/eIF2-gamma C-terminal domain"/>
    <property type="match status" value="1"/>
</dbReference>
<dbReference type="PRINTS" id="PR00315">
    <property type="entry name" value="ELONGATNFCT"/>
</dbReference>
<accession>A0A396ZV87</accession>
<evidence type="ECO:0000256" key="6">
    <source>
        <dbReference type="ARBA" id="ARBA00023134"/>
    </source>
</evidence>
<organism evidence="8 9">
    <name type="scientific">Aphanomyces astaci</name>
    <name type="common">Crayfish plague agent</name>
    <dbReference type="NCBI Taxonomy" id="112090"/>
    <lineage>
        <taxon>Eukaryota</taxon>
        <taxon>Sar</taxon>
        <taxon>Stramenopiles</taxon>
        <taxon>Oomycota</taxon>
        <taxon>Saprolegniomycetes</taxon>
        <taxon>Saprolegniales</taxon>
        <taxon>Verrucalvaceae</taxon>
        <taxon>Aphanomyces</taxon>
    </lineage>
</organism>
<gene>
    <name evidence="8" type="ORF">DYB36_001917</name>
</gene>
<dbReference type="InterPro" id="IPR004160">
    <property type="entry name" value="Transl_elong_EFTu/EF1A_C"/>
</dbReference>
<dbReference type="FunFam" id="2.40.30.10:FF:000002">
    <property type="entry name" value="Elongation factor Tu"/>
    <property type="match status" value="1"/>
</dbReference>
<dbReference type="VEuPathDB" id="FungiDB:H257_15391"/>
<comment type="caution">
    <text evidence="8">The sequence shown here is derived from an EMBL/GenBank/DDBJ whole genome shotgun (WGS) entry which is preliminary data.</text>
</comment>